<evidence type="ECO:0000256" key="3">
    <source>
        <dbReference type="ARBA" id="ARBA00022448"/>
    </source>
</evidence>
<comment type="similarity">
    <text evidence="2">Belongs to the NUP186/NUP192/NUP205 family.</text>
</comment>
<organism evidence="5">
    <name type="scientific">Mesocestoides corti</name>
    <name type="common">Flatworm</name>
    <dbReference type="NCBI Taxonomy" id="53468"/>
    <lineage>
        <taxon>Eukaryota</taxon>
        <taxon>Metazoa</taxon>
        <taxon>Spiralia</taxon>
        <taxon>Lophotrochozoa</taxon>
        <taxon>Platyhelminthes</taxon>
        <taxon>Cestoda</taxon>
        <taxon>Eucestoda</taxon>
        <taxon>Cyclophyllidea</taxon>
        <taxon>Mesocestoididae</taxon>
        <taxon>Mesocestoides</taxon>
    </lineage>
</organism>
<protein>
    <submittedName>
        <fullName evidence="5">DUF2428 domain-containing protein</fullName>
    </submittedName>
</protein>
<sequence>MSAFSTTGVPISRYLRGNHDLIARHLTTGLVSAHLASPSAPAGNSAANALRSIVLNQCSWLLKMAAIEIQFSTSQRTYLARLLTNLFATGDAAATAAVTDESGVGFSHGASVDRFSLLHPQPDSALQGRILADLLSHMDPSEAMISPLWVFDHDCAESRLVEDIVVACEEPFPLIPNVDQAALRSGVINTLALARRLNVFLDGASGDVTDALVSDVAEWAQHRNAHRLALVSGKQAYLEGWRHLAEISMRMLHFLARVNPDVLSLTSTTSAATVSVNRYLFSSAMSLLGPMLRQVCAPETSPAVLKVLASGSCLSLAAFLQIFASPSSADGAIANPKCRGAQGVLSITQLLLEAVLSSKPTQQRARANYYGALCYVLDVCQQLDQQMAASSDSTVGPPMALRAINILSGSSDCDVGSGVRSSLLTILFNDLSRGHHPIIPISALGLLCMLMKLDRASGQILETVIRDGCLQSCVDSLEDDLAILQQFLLTQSDSSSSTGMTNNGTGNAKGLIDATAVFYVYQSKMAFLTLAASTQLGAKSLIQTHLLDSTLCRFEPLSGSCLAEAFNFSVAAARGGGSGGDIANENQSDPLAWLDSHEFAQFLLAMVNKEEAGQFFGCASGLIEPLVTSQLLSVSGSSPTTSADPGQCLTWIGILEPALAFAKALAFTLGPSHVSAVQKVSRFVYTHSDALLTVGASTSAARLALALTQECFQEDGGEATDARSSGRQEQLVLAILQWLHGEESLAHLLSFILRARIPSSLAEPDDLPRELLRSKTLRHVFAILHDLFQALQVKEQRSLAATGSISAKQTFMRNLITTKQLTLLRVLVTTCVAAVSTEDEFGNFESTFLKNLIFSSSLSPRVPRRKNPPITFSVLSRTCLPHNLVFHWNFF</sequence>
<comment type="subcellular location">
    <subcellularLocation>
        <location evidence="1">Nucleus</location>
    </subcellularLocation>
</comment>
<dbReference type="Pfam" id="PF11894">
    <property type="entry name" value="Nup192"/>
    <property type="match status" value="1"/>
</dbReference>
<keyword evidence="4" id="KW-0539">Nucleus</keyword>
<dbReference type="GO" id="GO:0017056">
    <property type="term" value="F:structural constituent of nuclear pore"/>
    <property type="evidence" value="ECO:0007669"/>
    <property type="project" value="TreeGrafter"/>
</dbReference>
<dbReference type="GO" id="GO:0044611">
    <property type="term" value="C:nuclear pore inner ring"/>
    <property type="evidence" value="ECO:0007669"/>
    <property type="project" value="TreeGrafter"/>
</dbReference>
<evidence type="ECO:0000256" key="1">
    <source>
        <dbReference type="ARBA" id="ARBA00004123"/>
    </source>
</evidence>
<proteinExistence type="inferred from homology"/>
<dbReference type="WBParaSite" id="MCU_008389-RA">
    <property type="protein sequence ID" value="MCU_008389-RA"/>
    <property type="gene ID" value="MCU_008389"/>
</dbReference>
<evidence type="ECO:0000256" key="2">
    <source>
        <dbReference type="ARBA" id="ARBA00005892"/>
    </source>
</evidence>
<dbReference type="InterPro" id="IPR021827">
    <property type="entry name" value="Nup186/Nup192/Nup205"/>
</dbReference>
<dbReference type="PANTHER" id="PTHR31344:SF0">
    <property type="entry name" value="NUCLEAR PORE COMPLEX PROTEIN NUP205"/>
    <property type="match status" value="1"/>
</dbReference>
<dbReference type="GO" id="GO:0006999">
    <property type="term" value="P:nuclear pore organization"/>
    <property type="evidence" value="ECO:0007669"/>
    <property type="project" value="TreeGrafter"/>
</dbReference>
<keyword evidence="3" id="KW-0813">Transport</keyword>
<evidence type="ECO:0000313" key="5">
    <source>
        <dbReference type="WBParaSite" id="MCU_008389-RA"/>
    </source>
</evidence>
<dbReference type="PANTHER" id="PTHR31344">
    <property type="entry name" value="NUCLEAR PORE COMPLEX PROTEIN NUP205"/>
    <property type="match status" value="1"/>
</dbReference>
<evidence type="ECO:0000256" key="4">
    <source>
        <dbReference type="ARBA" id="ARBA00023242"/>
    </source>
</evidence>
<name>A0A5K3FHA2_MESCO</name>
<accession>A0A5K3FHA2</accession>
<reference evidence="5" key="1">
    <citation type="submission" date="2019-11" db="UniProtKB">
        <authorList>
            <consortium name="WormBaseParasite"/>
        </authorList>
    </citation>
    <scope>IDENTIFICATION</scope>
</reference>
<dbReference type="AlphaFoldDB" id="A0A5K3FHA2"/>